<reference evidence="3 4" key="1">
    <citation type="submission" date="2024-10" db="EMBL/GenBank/DDBJ databases">
        <title>The Natural Products Discovery Center: Release of the First 8490 Sequenced Strains for Exploring Actinobacteria Biosynthetic Diversity.</title>
        <authorList>
            <person name="Kalkreuter E."/>
            <person name="Kautsar S.A."/>
            <person name="Yang D."/>
            <person name="Bader C.D."/>
            <person name="Teijaro C.N."/>
            <person name="Fluegel L."/>
            <person name="Davis C.M."/>
            <person name="Simpson J.R."/>
            <person name="Lauterbach L."/>
            <person name="Steele A.D."/>
            <person name="Gui C."/>
            <person name="Meng S."/>
            <person name="Li G."/>
            <person name="Viehrig K."/>
            <person name="Ye F."/>
            <person name="Su P."/>
            <person name="Kiefer A.F."/>
            <person name="Nichols A."/>
            <person name="Cepeda A.J."/>
            <person name="Yan W."/>
            <person name="Fan B."/>
            <person name="Jiang Y."/>
            <person name="Adhikari A."/>
            <person name="Zheng C.-J."/>
            <person name="Schuster L."/>
            <person name="Cowan T.M."/>
            <person name="Smanski M.J."/>
            <person name="Chevrette M.G."/>
            <person name="De Carvalho L.P.S."/>
            <person name="Shen B."/>
        </authorList>
    </citation>
    <scope>NUCLEOTIDE SEQUENCE [LARGE SCALE GENOMIC DNA]</scope>
    <source>
        <strain evidence="3 4">NPDC003040</strain>
    </source>
</reference>
<dbReference type="SUPFAM" id="SSF46955">
    <property type="entry name" value="Putative DNA-binding domain"/>
    <property type="match status" value="1"/>
</dbReference>
<feature type="compositionally biased region" description="Basic residues" evidence="1">
    <location>
        <begin position="136"/>
        <end position="152"/>
    </location>
</feature>
<evidence type="ECO:0000256" key="1">
    <source>
        <dbReference type="SAM" id="MobiDB-lite"/>
    </source>
</evidence>
<evidence type="ECO:0000313" key="4">
    <source>
        <dbReference type="Proteomes" id="UP001601948"/>
    </source>
</evidence>
<feature type="domain" description="Helix-turn-helix" evidence="2">
    <location>
        <begin position="70"/>
        <end position="117"/>
    </location>
</feature>
<dbReference type="InterPro" id="IPR009061">
    <property type="entry name" value="DNA-bd_dom_put_sf"/>
</dbReference>
<dbReference type="Pfam" id="PF12728">
    <property type="entry name" value="HTH_17"/>
    <property type="match status" value="1"/>
</dbReference>
<sequence>MEPGRISATGQKATSHARDHLPPTQPDISGSLRTRNQSGINTFRPRPIDGILLDDVLHTQDIQMNPDGVWLSTEELAARLKISKKTPAVWASAGRGPRYARIGRYRRYRLSDLLLWEQDQLDKSVPPRVEDSGPGSHRRPPAPPRRGRSRDR</sequence>
<feature type="compositionally biased region" description="Polar residues" evidence="1">
    <location>
        <begin position="26"/>
        <end position="41"/>
    </location>
</feature>
<name>A0ABW6R0Q2_9NOCA</name>
<gene>
    <name evidence="3" type="ORF">ACFYV7_26620</name>
</gene>
<feature type="region of interest" description="Disordered" evidence="1">
    <location>
        <begin position="121"/>
        <end position="152"/>
    </location>
</feature>
<accession>A0ABW6R0Q2</accession>
<feature type="region of interest" description="Disordered" evidence="1">
    <location>
        <begin position="1"/>
        <end position="41"/>
    </location>
</feature>
<comment type="caution">
    <text evidence="3">The sequence shown here is derived from an EMBL/GenBank/DDBJ whole genome shotgun (WGS) entry which is preliminary data.</text>
</comment>
<evidence type="ECO:0000259" key="2">
    <source>
        <dbReference type="Pfam" id="PF12728"/>
    </source>
</evidence>
<keyword evidence="4" id="KW-1185">Reference proteome</keyword>
<proteinExistence type="predicted"/>
<dbReference type="RefSeq" id="WP_387721563.1">
    <property type="nucleotide sequence ID" value="NZ_JBIAPI010000007.1"/>
</dbReference>
<dbReference type="EMBL" id="JBIAPI010000007">
    <property type="protein sequence ID" value="MFF3226398.1"/>
    <property type="molecule type" value="Genomic_DNA"/>
</dbReference>
<dbReference type="Proteomes" id="UP001601948">
    <property type="component" value="Unassembled WGS sequence"/>
</dbReference>
<dbReference type="InterPro" id="IPR041657">
    <property type="entry name" value="HTH_17"/>
</dbReference>
<protein>
    <submittedName>
        <fullName evidence="3">Helix-turn-helix domain-containing protein</fullName>
    </submittedName>
</protein>
<evidence type="ECO:0000313" key="3">
    <source>
        <dbReference type="EMBL" id="MFF3226398.1"/>
    </source>
</evidence>
<organism evidence="3 4">
    <name type="scientific">Nocardia suismassiliense</name>
    <dbReference type="NCBI Taxonomy" id="2077092"/>
    <lineage>
        <taxon>Bacteria</taxon>
        <taxon>Bacillati</taxon>
        <taxon>Actinomycetota</taxon>
        <taxon>Actinomycetes</taxon>
        <taxon>Mycobacteriales</taxon>
        <taxon>Nocardiaceae</taxon>
        <taxon>Nocardia</taxon>
    </lineage>
</organism>